<keyword evidence="2" id="KW-0812">Transmembrane</keyword>
<dbReference type="InterPro" id="IPR043128">
    <property type="entry name" value="Rev_trsase/Diguanyl_cyclase"/>
</dbReference>
<dbReference type="Pfam" id="PF00563">
    <property type="entry name" value="EAL"/>
    <property type="match status" value="1"/>
</dbReference>
<dbReference type="NCBIfam" id="TIGR00229">
    <property type="entry name" value="sensory_box"/>
    <property type="match status" value="1"/>
</dbReference>
<dbReference type="SUPFAM" id="SSF141371">
    <property type="entry name" value="PilZ domain-like"/>
    <property type="match status" value="1"/>
</dbReference>
<feature type="transmembrane region" description="Helical" evidence="2">
    <location>
        <begin position="108"/>
        <end position="127"/>
    </location>
</feature>
<dbReference type="InterPro" id="IPR000700">
    <property type="entry name" value="PAS-assoc_C"/>
</dbReference>
<organism evidence="7 8">
    <name type="scientific">Erythrobacter ramosus</name>
    <dbReference type="NCBI Taxonomy" id="35811"/>
    <lineage>
        <taxon>Bacteria</taxon>
        <taxon>Pseudomonadati</taxon>
        <taxon>Pseudomonadota</taxon>
        <taxon>Alphaproteobacteria</taxon>
        <taxon>Sphingomonadales</taxon>
        <taxon>Erythrobacteraceae</taxon>
        <taxon>Erythrobacter/Porphyrobacter group</taxon>
        <taxon>Erythrobacter</taxon>
    </lineage>
</organism>
<evidence type="ECO:0000256" key="2">
    <source>
        <dbReference type="SAM" id="Phobius"/>
    </source>
</evidence>
<gene>
    <name evidence="7" type="ORF">GRI59_10665</name>
</gene>
<feature type="domain" description="PAC" evidence="4">
    <location>
        <begin position="325"/>
        <end position="376"/>
    </location>
</feature>
<evidence type="ECO:0000259" key="6">
    <source>
        <dbReference type="PROSITE" id="PS50887"/>
    </source>
</evidence>
<sequence>MAGEPIRKFATFDPGPVGGGRDLRSVARAKAKATAEVDGADLRARGERRGIERLQTEKVGGLKHAIDEPASEQNFLLPREAGGMTLFLLVAYAMSAVAFQGLPSTHTLGAAFASAALFACGSLFAATERRADTAFAARAMVVVGILLPMALVGYALASWVSEGLPWQWAIATLICVNAAAAALFDMRIISLFCAKIASWAGFAVLMPGMLTYAALLAAAITLSLIARLEWKAAELRRLAREARERVAARAEDILRSFEETGQGWFWETDRRGLITYISPKAAMALGKSSDEIVGRPLSEIVDPTPGAADAERTLAFHLSARSAFHDVEVRAATTGDERWWALAGRPVYDSYKNFCGFRGHGTDLTEKRRSEQQVSRLAHYDSLTGLANRVQMSQALEQILAAPSGRERACTVLMLDLDRFKHVNDTLGHPAGDALLKQVAQRLERAIGGAGRCGRLGGDEFQVIVPGHQDRSTLGHMAQEIINSLSQPYSITGQSVVIGASVGIALAPEHGSTSDALIRNVDLALYAAKDAGRGVYRFYAEDLHAAAEERAELEQDLREAIAKGELELYYQPVVFAADEKIVGFEALMRWNHPKRGWLSPTKFVPIAEDAGLIDRMGQWALRTACADLARWPRSIRCAVNVSALQFANPELPNIVANALAHSGVAPSRLELEITESVFLNDNAGTDAMFKALKRVGVRLALDDFGTGYSSLGYLKKAPFDKIKIDRSFVQGATEEGSRNGAIIASITSLAEALHMDTTAEGVETLDELELVRLLGCSHIQGYIYFKPMNAADATALVSGDLVAEADGPQCARVPRQNLLRKVTVVHNNNRLNATLRNISESGAMIEGLWNMAAGSAMRIEFSAEKSVTAQVRWSRENRVGVEFHEPLRRRADGSLSVLKGQRSEGAGSGGW</sequence>
<dbReference type="CDD" id="cd01949">
    <property type="entry name" value="GGDEF"/>
    <property type="match status" value="1"/>
</dbReference>
<dbReference type="PROSITE" id="PS50112">
    <property type="entry name" value="PAS"/>
    <property type="match status" value="1"/>
</dbReference>
<dbReference type="SUPFAM" id="SSF141868">
    <property type="entry name" value="EAL domain-like"/>
    <property type="match status" value="1"/>
</dbReference>
<dbReference type="InterPro" id="IPR000014">
    <property type="entry name" value="PAS"/>
</dbReference>
<dbReference type="Pfam" id="PF07238">
    <property type="entry name" value="PilZ"/>
    <property type="match status" value="1"/>
</dbReference>
<dbReference type="InterPro" id="IPR001633">
    <property type="entry name" value="EAL_dom"/>
</dbReference>
<dbReference type="NCBIfam" id="TIGR00254">
    <property type="entry name" value="GGDEF"/>
    <property type="match status" value="1"/>
</dbReference>
<proteinExistence type="predicted"/>
<dbReference type="PROSITE" id="PS50883">
    <property type="entry name" value="EAL"/>
    <property type="match status" value="1"/>
</dbReference>
<dbReference type="CDD" id="cd00130">
    <property type="entry name" value="PAS"/>
    <property type="match status" value="1"/>
</dbReference>
<comment type="caution">
    <text evidence="7">The sequence shown here is derived from an EMBL/GenBank/DDBJ whole genome shotgun (WGS) entry which is preliminary data.</text>
</comment>
<dbReference type="InterPro" id="IPR013656">
    <property type="entry name" value="PAS_4"/>
</dbReference>
<dbReference type="InterPro" id="IPR000160">
    <property type="entry name" value="GGDEF_dom"/>
</dbReference>
<dbReference type="SMART" id="SM00267">
    <property type="entry name" value="GGDEF"/>
    <property type="match status" value="1"/>
</dbReference>
<protein>
    <submittedName>
        <fullName evidence="7">EAL domain-containing protein</fullName>
    </submittedName>
</protein>
<feature type="coiled-coil region" evidence="1">
    <location>
        <begin position="536"/>
        <end position="563"/>
    </location>
</feature>
<dbReference type="Gene3D" id="3.30.70.270">
    <property type="match status" value="1"/>
</dbReference>
<dbReference type="Proteomes" id="UP000430021">
    <property type="component" value="Unassembled WGS sequence"/>
</dbReference>
<feature type="transmembrane region" description="Helical" evidence="2">
    <location>
        <begin position="81"/>
        <end position="102"/>
    </location>
</feature>
<evidence type="ECO:0000259" key="3">
    <source>
        <dbReference type="PROSITE" id="PS50112"/>
    </source>
</evidence>
<feature type="domain" description="GGDEF" evidence="6">
    <location>
        <begin position="408"/>
        <end position="541"/>
    </location>
</feature>
<dbReference type="SUPFAM" id="SSF55785">
    <property type="entry name" value="PYP-like sensor domain (PAS domain)"/>
    <property type="match status" value="1"/>
</dbReference>
<dbReference type="SUPFAM" id="SSF55073">
    <property type="entry name" value="Nucleotide cyclase"/>
    <property type="match status" value="1"/>
</dbReference>
<keyword evidence="2" id="KW-1133">Transmembrane helix</keyword>
<name>A0A6I4UKC0_9SPHN</name>
<dbReference type="Gene3D" id="3.30.450.20">
    <property type="entry name" value="PAS domain"/>
    <property type="match status" value="1"/>
</dbReference>
<dbReference type="GO" id="GO:0035438">
    <property type="term" value="F:cyclic-di-GMP binding"/>
    <property type="evidence" value="ECO:0007669"/>
    <property type="project" value="InterPro"/>
</dbReference>
<dbReference type="InterPro" id="IPR029787">
    <property type="entry name" value="Nucleotide_cyclase"/>
</dbReference>
<feature type="transmembrane region" description="Helical" evidence="2">
    <location>
        <begin position="166"/>
        <end position="184"/>
    </location>
</feature>
<dbReference type="AlphaFoldDB" id="A0A6I4UKC0"/>
<reference evidence="7 8" key="1">
    <citation type="submission" date="2019-12" db="EMBL/GenBank/DDBJ databases">
        <title>Genomic-based taxomic classification of the family Erythrobacteraceae.</title>
        <authorList>
            <person name="Xu L."/>
        </authorList>
    </citation>
    <scope>NUCLEOTIDE SEQUENCE [LARGE SCALE GENOMIC DNA]</scope>
    <source>
        <strain evidence="7 8">JCM 10282</strain>
    </source>
</reference>
<dbReference type="SMART" id="SM00091">
    <property type="entry name" value="PAS"/>
    <property type="match status" value="1"/>
</dbReference>
<dbReference type="CDD" id="cd01948">
    <property type="entry name" value="EAL"/>
    <property type="match status" value="1"/>
</dbReference>
<evidence type="ECO:0000313" key="7">
    <source>
        <dbReference type="EMBL" id="MXP39068.1"/>
    </source>
</evidence>
<evidence type="ECO:0000259" key="4">
    <source>
        <dbReference type="PROSITE" id="PS50113"/>
    </source>
</evidence>
<evidence type="ECO:0000313" key="8">
    <source>
        <dbReference type="Proteomes" id="UP000430021"/>
    </source>
</evidence>
<feature type="domain" description="EAL" evidence="5">
    <location>
        <begin position="550"/>
        <end position="801"/>
    </location>
</feature>
<dbReference type="InterPro" id="IPR035965">
    <property type="entry name" value="PAS-like_dom_sf"/>
</dbReference>
<dbReference type="PANTHER" id="PTHR44757">
    <property type="entry name" value="DIGUANYLATE CYCLASE DGCP"/>
    <property type="match status" value="1"/>
</dbReference>
<feature type="transmembrane region" description="Helical" evidence="2">
    <location>
        <begin position="196"/>
        <end position="226"/>
    </location>
</feature>
<feature type="domain" description="PAS" evidence="3">
    <location>
        <begin position="250"/>
        <end position="303"/>
    </location>
</feature>
<dbReference type="Pfam" id="PF08448">
    <property type="entry name" value="PAS_4"/>
    <property type="match status" value="1"/>
</dbReference>
<evidence type="ECO:0000259" key="5">
    <source>
        <dbReference type="PROSITE" id="PS50883"/>
    </source>
</evidence>
<dbReference type="PANTHER" id="PTHR44757:SF2">
    <property type="entry name" value="BIOFILM ARCHITECTURE MAINTENANCE PROTEIN MBAA"/>
    <property type="match status" value="1"/>
</dbReference>
<dbReference type="InterPro" id="IPR035919">
    <property type="entry name" value="EAL_sf"/>
</dbReference>
<dbReference type="InterPro" id="IPR052155">
    <property type="entry name" value="Biofilm_reg_signaling"/>
</dbReference>
<dbReference type="SMART" id="SM00052">
    <property type="entry name" value="EAL"/>
    <property type="match status" value="1"/>
</dbReference>
<evidence type="ECO:0000256" key="1">
    <source>
        <dbReference type="SAM" id="Coils"/>
    </source>
</evidence>
<dbReference type="PROSITE" id="PS50113">
    <property type="entry name" value="PAC"/>
    <property type="match status" value="1"/>
</dbReference>
<dbReference type="InterPro" id="IPR009875">
    <property type="entry name" value="PilZ_domain"/>
</dbReference>
<keyword evidence="2" id="KW-0472">Membrane</keyword>
<accession>A0A6I4UKC0</accession>
<dbReference type="Pfam" id="PF00990">
    <property type="entry name" value="GGDEF"/>
    <property type="match status" value="1"/>
</dbReference>
<dbReference type="PROSITE" id="PS50887">
    <property type="entry name" value="GGDEF"/>
    <property type="match status" value="1"/>
</dbReference>
<dbReference type="EMBL" id="WTYB01000002">
    <property type="protein sequence ID" value="MXP39068.1"/>
    <property type="molecule type" value="Genomic_DNA"/>
</dbReference>
<dbReference type="Gene3D" id="3.20.20.450">
    <property type="entry name" value="EAL domain"/>
    <property type="match status" value="1"/>
</dbReference>
<keyword evidence="1" id="KW-0175">Coiled coil</keyword>
<feature type="transmembrane region" description="Helical" evidence="2">
    <location>
        <begin position="139"/>
        <end position="160"/>
    </location>
</feature>